<dbReference type="Gene3D" id="3.30.200.20">
    <property type="entry name" value="Phosphorylase Kinase, domain 1"/>
    <property type="match status" value="1"/>
</dbReference>
<evidence type="ECO:0000256" key="3">
    <source>
        <dbReference type="PROSITE-ProRule" id="PRU10141"/>
    </source>
</evidence>
<dbReference type="InterPro" id="IPR008271">
    <property type="entry name" value="Ser/Thr_kinase_AS"/>
</dbReference>
<gene>
    <name evidence="6" type="ORF">PSACC_02044</name>
</gene>
<evidence type="ECO:0000256" key="4">
    <source>
        <dbReference type="RuleBase" id="RU000304"/>
    </source>
</evidence>
<dbReference type="GO" id="GO:0044773">
    <property type="term" value="P:mitotic DNA damage checkpoint signaling"/>
    <property type="evidence" value="ECO:0007669"/>
    <property type="project" value="TreeGrafter"/>
</dbReference>
<dbReference type="GO" id="GO:0005524">
    <property type="term" value="F:ATP binding"/>
    <property type="evidence" value="ECO:0007669"/>
    <property type="project" value="UniProtKB-UniRule"/>
</dbReference>
<dbReference type="PROSITE" id="PS00108">
    <property type="entry name" value="PROTEIN_KINASE_ST"/>
    <property type="match status" value="1"/>
</dbReference>
<dbReference type="Proteomes" id="UP000240830">
    <property type="component" value="Unassembled WGS sequence"/>
</dbReference>
<dbReference type="Gene3D" id="1.10.510.10">
    <property type="entry name" value="Transferase(Phosphotransferase) domain 1"/>
    <property type="match status" value="1"/>
</dbReference>
<dbReference type="PROSITE" id="PS50011">
    <property type="entry name" value="PROTEIN_KINASE_DOM"/>
    <property type="match status" value="1"/>
</dbReference>
<feature type="domain" description="Protein kinase" evidence="5">
    <location>
        <begin position="109"/>
        <end position="373"/>
    </location>
</feature>
<keyword evidence="1 3" id="KW-0547">Nucleotide-binding</keyword>
<dbReference type="AlphaFoldDB" id="A0A2H9TK62"/>
<dbReference type="InterPro" id="IPR000719">
    <property type="entry name" value="Prot_kinase_dom"/>
</dbReference>
<organism evidence="6 7">
    <name type="scientific">Paramicrosporidium saccamoebae</name>
    <dbReference type="NCBI Taxonomy" id="1246581"/>
    <lineage>
        <taxon>Eukaryota</taxon>
        <taxon>Fungi</taxon>
        <taxon>Fungi incertae sedis</taxon>
        <taxon>Cryptomycota</taxon>
        <taxon>Cryptomycota incertae sedis</taxon>
        <taxon>Paramicrosporidium</taxon>
    </lineage>
</organism>
<dbReference type="PANTHER" id="PTHR44167:SF18">
    <property type="entry name" value="PROTEIN KINASE DOMAIN-CONTAINING PROTEIN"/>
    <property type="match status" value="1"/>
</dbReference>
<proteinExistence type="inferred from homology"/>
<dbReference type="SUPFAM" id="SSF56112">
    <property type="entry name" value="Protein kinase-like (PK-like)"/>
    <property type="match status" value="1"/>
</dbReference>
<keyword evidence="6" id="KW-0808">Transferase</keyword>
<dbReference type="GO" id="GO:0005634">
    <property type="term" value="C:nucleus"/>
    <property type="evidence" value="ECO:0007669"/>
    <property type="project" value="TreeGrafter"/>
</dbReference>
<comment type="similarity">
    <text evidence="4">Belongs to the protein kinase superfamily.</text>
</comment>
<dbReference type="PROSITE" id="PS00107">
    <property type="entry name" value="PROTEIN_KINASE_ATP"/>
    <property type="match status" value="1"/>
</dbReference>
<keyword evidence="2 3" id="KW-0067">ATP-binding</keyword>
<keyword evidence="6" id="KW-0418">Kinase</keyword>
<protein>
    <submittedName>
        <fullName evidence="6">CAMK family protein kinase</fullName>
    </submittedName>
</protein>
<sequence length="374" mass="41576">MDLRALTSTMIGYDFPVSEEVAPAVDLVGQSLKLARMKDAKGSTPERRYFVDLNEYHALPYSEAPTTETGVGEGLFLTSSLDSIPSMDRTPDARLCECASDSGQWHINYSTEQTLGYGRYSRVFLGQMHRLADVKRYVKVALKVHQNDAESQAEAENEVAMLRYLEGVAGVIHLFDTCNHGMTLLLQCSEEGSLASRIFSNAELTKKQIMQWFHDLFTALKLTEERKVLHLDLKPHNLLFIDKHLVLSDFGSALRLPALRTATRSKGTLGYSAPELLLTCDDCITSTASDVYSAGVTMYSMLTGREPFSDIDRPGVALVIAIKQGFFSGGHNPWILRPGLQQCETLQGIVSQCLSMDPTRRPSPDQVLTRLNFE</sequence>
<dbReference type="GO" id="GO:0005737">
    <property type="term" value="C:cytoplasm"/>
    <property type="evidence" value="ECO:0007669"/>
    <property type="project" value="TreeGrafter"/>
</dbReference>
<feature type="binding site" evidence="3">
    <location>
        <position position="143"/>
    </location>
    <ligand>
        <name>ATP</name>
        <dbReference type="ChEBI" id="CHEBI:30616"/>
    </ligand>
</feature>
<dbReference type="EMBL" id="MTSL01000140">
    <property type="protein sequence ID" value="PJF18142.1"/>
    <property type="molecule type" value="Genomic_DNA"/>
</dbReference>
<comment type="caution">
    <text evidence="6">The sequence shown here is derived from an EMBL/GenBank/DDBJ whole genome shotgun (WGS) entry which is preliminary data.</text>
</comment>
<dbReference type="Pfam" id="PF00069">
    <property type="entry name" value="Pkinase"/>
    <property type="match status" value="1"/>
</dbReference>
<dbReference type="InterPro" id="IPR011009">
    <property type="entry name" value="Kinase-like_dom_sf"/>
</dbReference>
<dbReference type="PANTHER" id="PTHR44167">
    <property type="entry name" value="OVARIAN-SPECIFIC SERINE/THREONINE-PROTEIN KINASE LOK-RELATED"/>
    <property type="match status" value="1"/>
</dbReference>
<dbReference type="STRING" id="1246581.A0A2H9TK62"/>
<dbReference type="InterPro" id="IPR017441">
    <property type="entry name" value="Protein_kinase_ATP_BS"/>
</dbReference>
<reference evidence="6 7" key="1">
    <citation type="submission" date="2016-10" db="EMBL/GenBank/DDBJ databases">
        <title>The genome of Paramicrosporidium saccamoebae is the missing link in understanding Cryptomycota and Microsporidia evolution.</title>
        <authorList>
            <person name="Quandt C.A."/>
            <person name="Beaudet D."/>
            <person name="Corsaro D."/>
            <person name="Michel R."/>
            <person name="Corradi N."/>
            <person name="James T."/>
        </authorList>
    </citation>
    <scope>NUCLEOTIDE SEQUENCE [LARGE SCALE GENOMIC DNA]</scope>
    <source>
        <strain evidence="6 7">KSL3</strain>
    </source>
</reference>
<dbReference type="SMART" id="SM00220">
    <property type="entry name" value="S_TKc"/>
    <property type="match status" value="1"/>
</dbReference>
<evidence type="ECO:0000256" key="2">
    <source>
        <dbReference type="ARBA" id="ARBA00022840"/>
    </source>
</evidence>
<evidence type="ECO:0000259" key="5">
    <source>
        <dbReference type="PROSITE" id="PS50011"/>
    </source>
</evidence>
<evidence type="ECO:0000313" key="7">
    <source>
        <dbReference type="Proteomes" id="UP000240830"/>
    </source>
</evidence>
<keyword evidence="4" id="KW-0723">Serine/threonine-protein kinase</keyword>
<evidence type="ECO:0000256" key="1">
    <source>
        <dbReference type="ARBA" id="ARBA00022741"/>
    </source>
</evidence>
<accession>A0A2H9TK62</accession>
<dbReference type="OrthoDB" id="544350at2759"/>
<name>A0A2H9TK62_9FUNG</name>
<dbReference type="GO" id="GO:0004674">
    <property type="term" value="F:protein serine/threonine kinase activity"/>
    <property type="evidence" value="ECO:0007669"/>
    <property type="project" value="UniProtKB-KW"/>
</dbReference>
<keyword evidence="7" id="KW-1185">Reference proteome</keyword>
<evidence type="ECO:0000313" key="6">
    <source>
        <dbReference type="EMBL" id="PJF18142.1"/>
    </source>
</evidence>